<dbReference type="Pfam" id="PF01915">
    <property type="entry name" value="Glyco_hydro_3_C"/>
    <property type="match status" value="1"/>
</dbReference>
<organism evidence="4">
    <name type="scientific">hydrothermal vent metagenome</name>
    <dbReference type="NCBI Taxonomy" id="652676"/>
    <lineage>
        <taxon>unclassified sequences</taxon>
        <taxon>metagenomes</taxon>
        <taxon>ecological metagenomes</taxon>
    </lineage>
</organism>
<dbReference type="InterPro" id="IPR036962">
    <property type="entry name" value="Glyco_hydro_3_N_sf"/>
</dbReference>
<sequence>MLRSKSIIKNVVVLFIATLLLFSCKKNSSKDKAKDLLSQMTLEEKVSLLGGYDDMTSNSIGRLGIPKLDMANGPHGVGGEEGATFFSSGISLAATWNPELVEKVGEAIGEEANYFDKEIMLGPCVNIHRLPIGGRNFESYSEDPYLASRMGVAWIKGVQSKDVAACVKHYAGNEQEFERNGVNVIMDERTFHEIHLPAFKAAVQEANTYTVMSAYNKFRGEFCSENKYLLTDVLRNELGFDGFVISDWDATHSTIPSAFAGLDMEMPGPPQYFGDSLIIAVKNGKLSEDVIDQKVLDILRVMLKLGVIDGTAKPKTDNFEAHKALSLKVSHESIVLLKNEKNLLPLNKNKIKTIAVIGPMAEAASLGGGGSSEVLASDSISILEGLKNKLGNSVKINYINAIKFNTEFPSIGSKYLYTMEGNKMVHGLTGVYYNNVHLQGEPVFSRIDKDVNFDWGQGSPDERIVKDGFGVRWTGVLVPPKSGKYKLGVNSNDGSKLFLNGKLIVHNWGNHAAKMRSALVYLEKGKSYNIMIEYFETGGSASMKFQWEPQQKAKFDSKAIDIAKDADIVILSVGMTKIFECEGFDRENMDLPGAQNQLIKAVAEANPNTIVLITGGTPISMMSWINNVPAIVELFYPGQEEGFAVADILFGDVNPSGKLPDTFPKYYKDNPTYPFYPGKNSTLVYGEGIYVGYRYYDTKSVEPLFPFGFGLSYTTFALSDMEMDKTKLNKDGELTVHVKVSNTGKRAGAEIVQLYIHDEESSVDREYKALKGFQRVELAPGEEKTVLFKIDRKDLAFYDMQSHGWKAEAGKFKILVGNSSKDIALTGEFELVD</sequence>
<evidence type="ECO:0000259" key="3">
    <source>
        <dbReference type="PROSITE" id="PS51820"/>
    </source>
</evidence>
<dbReference type="SUPFAM" id="SSF52279">
    <property type="entry name" value="Beta-D-glucan exohydrolase, C-terminal domain"/>
    <property type="match status" value="1"/>
</dbReference>
<dbReference type="InterPro" id="IPR011658">
    <property type="entry name" value="PA14_dom"/>
</dbReference>
<dbReference type="InterPro" id="IPR013783">
    <property type="entry name" value="Ig-like_fold"/>
</dbReference>
<dbReference type="PRINTS" id="PR00133">
    <property type="entry name" value="GLHYDRLASE3"/>
</dbReference>
<dbReference type="PANTHER" id="PTHR42715">
    <property type="entry name" value="BETA-GLUCOSIDASE"/>
    <property type="match status" value="1"/>
</dbReference>
<dbReference type="GO" id="GO:0008422">
    <property type="term" value="F:beta-glucosidase activity"/>
    <property type="evidence" value="ECO:0007669"/>
    <property type="project" value="UniProtKB-EC"/>
</dbReference>
<dbReference type="InterPro" id="IPR026891">
    <property type="entry name" value="Fn3-like"/>
</dbReference>
<dbReference type="SMART" id="SM00758">
    <property type="entry name" value="PA14"/>
    <property type="match status" value="1"/>
</dbReference>
<dbReference type="EMBL" id="UOGD01000036">
    <property type="protein sequence ID" value="VAX15833.1"/>
    <property type="molecule type" value="Genomic_DNA"/>
</dbReference>
<dbReference type="InterPro" id="IPR017853">
    <property type="entry name" value="GH"/>
</dbReference>
<dbReference type="EC" id="3.2.1.21" evidence="4"/>
<dbReference type="PANTHER" id="PTHR42715:SF10">
    <property type="entry name" value="BETA-GLUCOSIDASE"/>
    <property type="match status" value="1"/>
</dbReference>
<dbReference type="InterPro" id="IPR037524">
    <property type="entry name" value="PA14/GLEYA"/>
</dbReference>
<evidence type="ECO:0000256" key="2">
    <source>
        <dbReference type="ARBA" id="ARBA00022801"/>
    </source>
</evidence>
<name>A0A3B1BUE6_9ZZZZ</name>
<dbReference type="InterPro" id="IPR036881">
    <property type="entry name" value="Glyco_hydro_3_C_sf"/>
</dbReference>
<keyword evidence="4" id="KW-0326">Glycosidase</keyword>
<dbReference type="SMART" id="SM01217">
    <property type="entry name" value="Fn3_like"/>
    <property type="match status" value="1"/>
</dbReference>
<dbReference type="InterPro" id="IPR050288">
    <property type="entry name" value="Cellulose_deg_GH3"/>
</dbReference>
<dbReference type="PROSITE" id="PS51257">
    <property type="entry name" value="PROKAR_LIPOPROTEIN"/>
    <property type="match status" value="1"/>
</dbReference>
<proteinExistence type="inferred from homology"/>
<dbReference type="Pfam" id="PF07691">
    <property type="entry name" value="PA14"/>
    <property type="match status" value="1"/>
</dbReference>
<dbReference type="SUPFAM" id="SSF51445">
    <property type="entry name" value="(Trans)glycosidases"/>
    <property type="match status" value="1"/>
</dbReference>
<dbReference type="Gene3D" id="3.40.50.1700">
    <property type="entry name" value="Glycoside hydrolase family 3 C-terminal domain"/>
    <property type="match status" value="1"/>
</dbReference>
<dbReference type="Gene3D" id="3.20.20.300">
    <property type="entry name" value="Glycoside hydrolase, family 3, N-terminal domain"/>
    <property type="match status" value="1"/>
</dbReference>
<dbReference type="FunFam" id="2.60.40.10:FF:000495">
    <property type="entry name" value="Periplasmic beta-glucosidase"/>
    <property type="match status" value="1"/>
</dbReference>
<dbReference type="InterPro" id="IPR001764">
    <property type="entry name" value="Glyco_hydro_3_N"/>
</dbReference>
<dbReference type="InterPro" id="IPR002772">
    <property type="entry name" value="Glyco_hydro_3_C"/>
</dbReference>
<evidence type="ECO:0000313" key="4">
    <source>
        <dbReference type="EMBL" id="VAX15833.1"/>
    </source>
</evidence>
<reference evidence="4" key="1">
    <citation type="submission" date="2018-06" db="EMBL/GenBank/DDBJ databases">
        <authorList>
            <person name="Zhirakovskaya E."/>
        </authorList>
    </citation>
    <scope>NUCLEOTIDE SEQUENCE</scope>
</reference>
<dbReference type="AlphaFoldDB" id="A0A3B1BUE6"/>
<dbReference type="Pfam" id="PF00933">
    <property type="entry name" value="Glyco_hydro_3"/>
    <property type="match status" value="1"/>
</dbReference>
<protein>
    <submittedName>
        <fullName evidence="4">Beta-glucosidase</fullName>
        <ecNumber evidence="4">3.2.1.21</ecNumber>
    </submittedName>
</protein>
<dbReference type="GO" id="GO:0005975">
    <property type="term" value="P:carbohydrate metabolic process"/>
    <property type="evidence" value="ECO:0007669"/>
    <property type="project" value="InterPro"/>
</dbReference>
<evidence type="ECO:0000256" key="1">
    <source>
        <dbReference type="ARBA" id="ARBA00005336"/>
    </source>
</evidence>
<accession>A0A3B1BUE6</accession>
<dbReference type="Pfam" id="PF14310">
    <property type="entry name" value="Fn3-like"/>
    <property type="match status" value="1"/>
</dbReference>
<dbReference type="Gene3D" id="2.60.40.10">
    <property type="entry name" value="Immunoglobulins"/>
    <property type="match status" value="1"/>
</dbReference>
<gene>
    <name evidence="4" type="ORF">MNBD_IGNAVI01-781</name>
</gene>
<dbReference type="PROSITE" id="PS51820">
    <property type="entry name" value="PA14"/>
    <property type="match status" value="1"/>
</dbReference>
<feature type="domain" description="PA14" evidence="3">
    <location>
        <begin position="423"/>
        <end position="564"/>
    </location>
</feature>
<keyword evidence="2 4" id="KW-0378">Hydrolase</keyword>
<comment type="similarity">
    <text evidence="1">Belongs to the glycosyl hydrolase 3 family.</text>
</comment>
<dbReference type="Gene3D" id="2.60.120.260">
    <property type="entry name" value="Galactose-binding domain-like"/>
    <property type="match status" value="1"/>
</dbReference>